<proteinExistence type="predicted"/>
<dbReference type="STRING" id="1618342.UY40_C0005G0006"/>
<name>A0A0G1VHA9_9BACT</name>
<comment type="caution">
    <text evidence="1">The sequence shown here is derived from an EMBL/GenBank/DDBJ whole genome shotgun (WGS) entry which is preliminary data.</text>
</comment>
<evidence type="ECO:0000313" key="1">
    <source>
        <dbReference type="EMBL" id="KKW05948.1"/>
    </source>
</evidence>
<gene>
    <name evidence="1" type="ORF">UY40_C0005G0006</name>
</gene>
<reference evidence="1 2" key="1">
    <citation type="journal article" date="2015" name="Nature">
        <title>rRNA introns, odd ribosomes, and small enigmatic genomes across a large radiation of phyla.</title>
        <authorList>
            <person name="Brown C.T."/>
            <person name="Hug L.A."/>
            <person name="Thomas B.C."/>
            <person name="Sharon I."/>
            <person name="Castelle C.J."/>
            <person name="Singh A."/>
            <person name="Wilkins M.J."/>
            <person name="Williams K.H."/>
            <person name="Banfield J.F."/>
        </authorList>
    </citation>
    <scope>NUCLEOTIDE SEQUENCE [LARGE SCALE GENOMIC DNA]</scope>
</reference>
<evidence type="ECO:0000313" key="2">
    <source>
        <dbReference type="Proteomes" id="UP000034119"/>
    </source>
</evidence>
<dbReference type="Proteomes" id="UP000034119">
    <property type="component" value="Unassembled WGS sequence"/>
</dbReference>
<dbReference type="AlphaFoldDB" id="A0A0G1VHA9"/>
<accession>A0A0G1VHA9</accession>
<protein>
    <submittedName>
        <fullName evidence="1">Uncharacterized protein</fullName>
    </submittedName>
</protein>
<dbReference type="EMBL" id="LCPW01000005">
    <property type="protein sequence ID" value="KKW05948.1"/>
    <property type="molecule type" value="Genomic_DNA"/>
</dbReference>
<organism evidence="1 2">
    <name type="scientific">candidate division CPR1 bacterium GW2011_GWC1_49_13</name>
    <dbReference type="NCBI Taxonomy" id="1618342"/>
    <lineage>
        <taxon>Bacteria</taxon>
        <taxon>candidate division CPR1</taxon>
    </lineage>
</organism>
<sequence length="70" mass="8312">MWDPIEIKNNVVFLLIREIEKDPKRFFSGDLDAGKFQVNRVELLNIMEWARGYVEEDMKVDLSPRKRQGS</sequence>